<accession>A0A8G1ECA2</accession>
<keyword evidence="3" id="KW-1185">Reference proteome</keyword>
<organism evidence="2 3">
    <name type="scientific">Neotabrizicola shimadae</name>
    <dbReference type="NCBI Taxonomy" id="2807096"/>
    <lineage>
        <taxon>Bacteria</taxon>
        <taxon>Pseudomonadati</taxon>
        <taxon>Pseudomonadota</taxon>
        <taxon>Alphaproteobacteria</taxon>
        <taxon>Rhodobacterales</taxon>
        <taxon>Paracoccaceae</taxon>
        <taxon>Neotabrizicola</taxon>
    </lineage>
</organism>
<dbReference type="Proteomes" id="UP000826300">
    <property type="component" value="Chromosome"/>
</dbReference>
<dbReference type="KEGG" id="nsm:JO391_01425"/>
<gene>
    <name evidence="2" type="ORF">JO391_01425</name>
</gene>
<proteinExistence type="predicted"/>
<dbReference type="AlphaFoldDB" id="A0A8G1ECA2"/>
<reference evidence="2" key="1">
    <citation type="submission" date="2021-02" db="EMBL/GenBank/DDBJ databases">
        <title>Rhodobacter shimadae sp. nov., an aerobic anoxygenic phototrophic bacterium isolated from a hot spring.</title>
        <authorList>
            <person name="Muramatsu S."/>
            <person name="Haruta S."/>
            <person name="Hirose S."/>
            <person name="Hanada S."/>
        </authorList>
    </citation>
    <scope>NUCLEOTIDE SEQUENCE</scope>
    <source>
        <strain evidence="2">N10</strain>
    </source>
</reference>
<dbReference type="RefSeq" id="WP_220662443.1">
    <property type="nucleotide sequence ID" value="NZ_CP069370.1"/>
</dbReference>
<evidence type="ECO:0000256" key="1">
    <source>
        <dbReference type="SAM" id="MobiDB-lite"/>
    </source>
</evidence>
<evidence type="ECO:0000313" key="2">
    <source>
        <dbReference type="EMBL" id="QYZ70227.1"/>
    </source>
</evidence>
<name>A0A8G1ECA2_9RHOB</name>
<feature type="region of interest" description="Disordered" evidence="1">
    <location>
        <begin position="23"/>
        <end position="58"/>
    </location>
</feature>
<protein>
    <submittedName>
        <fullName evidence="2">Uncharacterized protein</fullName>
    </submittedName>
</protein>
<evidence type="ECO:0000313" key="3">
    <source>
        <dbReference type="Proteomes" id="UP000826300"/>
    </source>
</evidence>
<sequence length="58" mass="6100">MGYSTPKKPFDLGEFLSQKATSRAIRKPTWQRRGAAAVKPAASADQDAPGPAPASDAE</sequence>
<dbReference type="EMBL" id="CP069370">
    <property type="protein sequence ID" value="QYZ70227.1"/>
    <property type="molecule type" value="Genomic_DNA"/>
</dbReference>